<dbReference type="PANTHER" id="PTHR24179:SF21">
    <property type="entry name" value="MYOSIN BINDING SUBUNIT, ISOFORM O"/>
    <property type="match status" value="1"/>
</dbReference>
<keyword evidence="2" id="KW-0677">Repeat</keyword>
<keyword evidence="4" id="KW-0040">ANK repeat</keyword>
<dbReference type="PANTHER" id="PTHR24179">
    <property type="entry name" value="PROTEIN PHOSPHATASE 1 REGULATORY SUBUNIT 12"/>
    <property type="match status" value="1"/>
</dbReference>
<dbReference type="InterPro" id="IPR036770">
    <property type="entry name" value="Ankyrin_rpt-contain_sf"/>
</dbReference>
<dbReference type="Gene3D" id="1.25.40.20">
    <property type="entry name" value="Ankyrin repeat-containing domain"/>
    <property type="match status" value="2"/>
</dbReference>
<dbReference type="GO" id="GO:0004857">
    <property type="term" value="F:enzyme inhibitor activity"/>
    <property type="evidence" value="ECO:0007669"/>
    <property type="project" value="TreeGrafter"/>
</dbReference>
<keyword evidence="1" id="KW-0217">Developmental protein</keyword>
<evidence type="ECO:0000256" key="2">
    <source>
        <dbReference type="ARBA" id="ARBA00022737"/>
    </source>
</evidence>
<dbReference type="PRINTS" id="PR01415">
    <property type="entry name" value="ANKYRIN"/>
</dbReference>
<dbReference type="Pfam" id="PF00023">
    <property type="entry name" value="Ank"/>
    <property type="match status" value="1"/>
</dbReference>
<evidence type="ECO:0000256" key="1">
    <source>
        <dbReference type="ARBA" id="ARBA00022473"/>
    </source>
</evidence>
<keyword evidence="5" id="KW-1185">Reference proteome</keyword>
<evidence type="ECO:0000256" key="3">
    <source>
        <dbReference type="ARBA" id="ARBA00038386"/>
    </source>
</evidence>
<dbReference type="InterPro" id="IPR051226">
    <property type="entry name" value="PP1_Regulatory_Subunit"/>
</dbReference>
<name>A0A914RG68_PAREQ</name>
<dbReference type="PROSITE" id="PS50297">
    <property type="entry name" value="ANK_REP_REGION"/>
    <property type="match status" value="2"/>
</dbReference>
<accession>A0A914RG68</accession>
<feature type="repeat" description="ANK" evidence="4">
    <location>
        <begin position="28"/>
        <end position="60"/>
    </location>
</feature>
<dbReference type="SUPFAM" id="SSF48403">
    <property type="entry name" value="Ankyrin repeat"/>
    <property type="match status" value="1"/>
</dbReference>
<dbReference type="WBParaSite" id="PEQ_0000548801-mRNA-1">
    <property type="protein sequence ID" value="PEQ_0000548801-mRNA-1"/>
    <property type="gene ID" value="PEQ_0000548801"/>
</dbReference>
<sequence length="205" mass="23433">FIKKFPSIFLFFWFNIVIPFPRIYRYFPGWTPLHAAACCGNLDLVEYLCMEGADISVTNSDKELAVDLAEEDDWMKREKTSDFHRVDCYSQLRRTLPSHRLFAYSYTDVMRIQLKAGADVNCRDRDGWTPLHAAAHWGEREAATLLVNNGYRNSFSPLVLGEIYEVFRKICWNGYRGSSFCHVSATESACVSSMGVPCDVGICIL</sequence>
<evidence type="ECO:0000313" key="5">
    <source>
        <dbReference type="Proteomes" id="UP000887564"/>
    </source>
</evidence>
<protein>
    <submittedName>
        <fullName evidence="6">ANK_REP_REGION domain-containing protein</fullName>
    </submittedName>
</protein>
<organism evidence="5 6">
    <name type="scientific">Parascaris equorum</name>
    <name type="common">Equine roundworm</name>
    <dbReference type="NCBI Taxonomy" id="6256"/>
    <lineage>
        <taxon>Eukaryota</taxon>
        <taxon>Metazoa</taxon>
        <taxon>Ecdysozoa</taxon>
        <taxon>Nematoda</taxon>
        <taxon>Chromadorea</taxon>
        <taxon>Rhabditida</taxon>
        <taxon>Spirurina</taxon>
        <taxon>Ascaridomorpha</taxon>
        <taxon>Ascaridoidea</taxon>
        <taxon>Ascarididae</taxon>
        <taxon>Parascaris</taxon>
    </lineage>
</organism>
<proteinExistence type="inferred from homology"/>
<dbReference type="PROSITE" id="PS50088">
    <property type="entry name" value="ANK_REPEAT"/>
    <property type="match status" value="2"/>
</dbReference>
<dbReference type="Proteomes" id="UP000887564">
    <property type="component" value="Unplaced"/>
</dbReference>
<dbReference type="AlphaFoldDB" id="A0A914RG68"/>
<feature type="repeat" description="ANK" evidence="4">
    <location>
        <begin position="126"/>
        <end position="150"/>
    </location>
</feature>
<evidence type="ECO:0000256" key="4">
    <source>
        <dbReference type="PROSITE-ProRule" id="PRU00023"/>
    </source>
</evidence>
<dbReference type="Pfam" id="PF13637">
    <property type="entry name" value="Ank_4"/>
    <property type="match status" value="1"/>
</dbReference>
<comment type="similarity">
    <text evidence="3">Belongs to the NRARP family.</text>
</comment>
<dbReference type="GO" id="GO:0019208">
    <property type="term" value="F:phosphatase regulator activity"/>
    <property type="evidence" value="ECO:0007669"/>
    <property type="project" value="TreeGrafter"/>
</dbReference>
<dbReference type="SMART" id="SM00248">
    <property type="entry name" value="ANK"/>
    <property type="match status" value="2"/>
</dbReference>
<evidence type="ECO:0000313" key="6">
    <source>
        <dbReference type="WBParaSite" id="PEQ_0000548801-mRNA-1"/>
    </source>
</evidence>
<dbReference type="GO" id="GO:0005737">
    <property type="term" value="C:cytoplasm"/>
    <property type="evidence" value="ECO:0007669"/>
    <property type="project" value="TreeGrafter"/>
</dbReference>
<reference evidence="6" key="1">
    <citation type="submission" date="2022-11" db="UniProtKB">
        <authorList>
            <consortium name="WormBaseParasite"/>
        </authorList>
    </citation>
    <scope>IDENTIFICATION</scope>
</reference>
<dbReference type="InterPro" id="IPR002110">
    <property type="entry name" value="Ankyrin_rpt"/>
</dbReference>